<dbReference type="InterPro" id="IPR035906">
    <property type="entry name" value="MetI-like_sf"/>
</dbReference>
<accession>A0A4Y8LRY8</accession>
<dbReference type="CDD" id="cd06261">
    <property type="entry name" value="TM_PBP2"/>
    <property type="match status" value="1"/>
</dbReference>
<evidence type="ECO:0000313" key="9">
    <source>
        <dbReference type="EMBL" id="TFE22808.1"/>
    </source>
</evidence>
<dbReference type="GO" id="GO:0005886">
    <property type="term" value="C:plasma membrane"/>
    <property type="evidence" value="ECO:0007669"/>
    <property type="project" value="UniProtKB-SubCell"/>
</dbReference>
<keyword evidence="6 7" id="KW-0472">Membrane</keyword>
<reference evidence="9 10" key="1">
    <citation type="submission" date="2019-03" db="EMBL/GenBank/DDBJ databases">
        <title>Cohnella endophytica sp. nov., a novel endophytic bacterium isolated from bark of Sonneratia apetala.</title>
        <authorList>
            <person name="Tuo L."/>
        </authorList>
    </citation>
    <scope>NUCLEOTIDE SEQUENCE [LARGE SCALE GENOMIC DNA]</scope>
    <source>
        <strain evidence="9 10">CCTCC AB 208254</strain>
    </source>
</reference>
<organism evidence="9 10">
    <name type="scientific">Cohnella luojiensis</name>
    <dbReference type="NCBI Taxonomy" id="652876"/>
    <lineage>
        <taxon>Bacteria</taxon>
        <taxon>Bacillati</taxon>
        <taxon>Bacillota</taxon>
        <taxon>Bacilli</taxon>
        <taxon>Bacillales</taxon>
        <taxon>Paenibacillaceae</taxon>
        <taxon>Cohnella</taxon>
    </lineage>
</organism>
<comment type="similarity">
    <text evidence="7">Belongs to the binding-protein-dependent transport system permease family.</text>
</comment>
<dbReference type="EMBL" id="SOMN01000040">
    <property type="protein sequence ID" value="TFE22808.1"/>
    <property type="molecule type" value="Genomic_DNA"/>
</dbReference>
<dbReference type="PANTHER" id="PTHR43744">
    <property type="entry name" value="ABC TRANSPORTER PERMEASE PROTEIN MG189-RELATED-RELATED"/>
    <property type="match status" value="1"/>
</dbReference>
<feature type="transmembrane region" description="Helical" evidence="7">
    <location>
        <begin position="20"/>
        <end position="44"/>
    </location>
</feature>
<evidence type="ECO:0000256" key="7">
    <source>
        <dbReference type="RuleBase" id="RU363032"/>
    </source>
</evidence>
<name>A0A4Y8LRY8_9BACL</name>
<feature type="transmembrane region" description="Helical" evidence="7">
    <location>
        <begin position="251"/>
        <end position="272"/>
    </location>
</feature>
<sequence>MCTTRTRTKEGNRMPLSVFLRYTLQVLGSITMIYPVLWMLTIALKPNDEVFKIPPEFLPSDFLWSNFIDATTKISFWPIFLNTSIITVAATIGAVVSSILIGYGISRINFPGRNFFFYIFLGSQMLPGMVSLVPTFVLFKSIGWYNTWYPLIVPAFLGNPFFIFLARQFFRGIPKSYDEAAKIDGAGHWKILWKVIVPMCMPMVVTMVIFQFRGSWNDYLGPLIYLGDKEMWTLSLAIKGYMGGMEYGSSWNLFMAADLIYMMPMLLLFFFAQKYFMQGLGSLNSAGIK</sequence>
<keyword evidence="2 7" id="KW-0813">Transport</keyword>
<dbReference type="PROSITE" id="PS50928">
    <property type="entry name" value="ABC_TM1"/>
    <property type="match status" value="1"/>
</dbReference>
<feature type="transmembrane region" description="Helical" evidence="7">
    <location>
        <begin position="191"/>
        <end position="212"/>
    </location>
</feature>
<evidence type="ECO:0000256" key="5">
    <source>
        <dbReference type="ARBA" id="ARBA00022989"/>
    </source>
</evidence>
<dbReference type="AlphaFoldDB" id="A0A4Y8LRY8"/>
<evidence type="ECO:0000256" key="1">
    <source>
        <dbReference type="ARBA" id="ARBA00004651"/>
    </source>
</evidence>
<dbReference type="SUPFAM" id="SSF161098">
    <property type="entry name" value="MetI-like"/>
    <property type="match status" value="1"/>
</dbReference>
<evidence type="ECO:0000259" key="8">
    <source>
        <dbReference type="PROSITE" id="PS50928"/>
    </source>
</evidence>
<evidence type="ECO:0000256" key="3">
    <source>
        <dbReference type="ARBA" id="ARBA00022475"/>
    </source>
</evidence>
<dbReference type="InterPro" id="IPR000515">
    <property type="entry name" value="MetI-like"/>
</dbReference>
<evidence type="ECO:0000256" key="4">
    <source>
        <dbReference type="ARBA" id="ARBA00022692"/>
    </source>
</evidence>
<dbReference type="OrthoDB" id="9771544at2"/>
<evidence type="ECO:0000256" key="2">
    <source>
        <dbReference type="ARBA" id="ARBA00022448"/>
    </source>
</evidence>
<dbReference type="Pfam" id="PF00528">
    <property type="entry name" value="BPD_transp_1"/>
    <property type="match status" value="1"/>
</dbReference>
<feature type="transmembrane region" description="Helical" evidence="7">
    <location>
        <begin position="79"/>
        <end position="103"/>
    </location>
</feature>
<dbReference type="Proteomes" id="UP000297900">
    <property type="component" value="Unassembled WGS sequence"/>
</dbReference>
<dbReference type="GO" id="GO:0055085">
    <property type="term" value="P:transmembrane transport"/>
    <property type="evidence" value="ECO:0007669"/>
    <property type="project" value="InterPro"/>
</dbReference>
<keyword evidence="10" id="KW-1185">Reference proteome</keyword>
<feature type="transmembrane region" description="Helical" evidence="7">
    <location>
        <begin position="115"/>
        <end position="139"/>
    </location>
</feature>
<keyword evidence="3" id="KW-1003">Cell membrane</keyword>
<keyword evidence="4 7" id="KW-0812">Transmembrane</keyword>
<feature type="domain" description="ABC transmembrane type-1" evidence="8">
    <location>
        <begin position="80"/>
        <end position="272"/>
    </location>
</feature>
<protein>
    <submittedName>
        <fullName evidence="9">Carbohydrate ABC transporter permease</fullName>
    </submittedName>
</protein>
<comment type="subcellular location">
    <subcellularLocation>
        <location evidence="1 7">Cell membrane</location>
        <topology evidence="1 7">Multi-pass membrane protein</topology>
    </subcellularLocation>
</comment>
<comment type="caution">
    <text evidence="9">The sequence shown here is derived from an EMBL/GenBank/DDBJ whole genome shotgun (WGS) entry which is preliminary data.</text>
</comment>
<gene>
    <name evidence="9" type="ORF">E2980_20670</name>
</gene>
<evidence type="ECO:0000313" key="10">
    <source>
        <dbReference type="Proteomes" id="UP000297900"/>
    </source>
</evidence>
<proteinExistence type="inferred from homology"/>
<keyword evidence="5 7" id="KW-1133">Transmembrane helix</keyword>
<dbReference type="Gene3D" id="1.10.3720.10">
    <property type="entry name" value="MetI-like"/>
    <property type="match status" value="1"/>
</dbReference>
<feature type="transmembrane region" description="Helical" evidence="7">
    <location>
        <begin position="151"/>
        <end position="170"/>
    </location>
</feature>
<dbReference type="PANTHER" id="PTHR43744:SF8">
    <property type="entry name" value="SN-GLYCEROL-3-PHOSPHATE TRANSPORT SYSTEM PERMEASE PROTEIN UGPE"/>
    <property type="match status" value="1"/>
</dbReference>
<evidence type="ECO:0000256" key="6">
    <source>
        <dbReference type="ARBA" id="ARBA00023136"/>
    </source>
</evidence>